<evidence type="ECO:0000256" key="1">
    <source>
        <dbReference type="ARBA" id="ARBA00022801"/>
    </source>
</evidence>
<dbReference type="EMBL" id="CP045851">
    <property type="protein sequence ID" value="QGG96904.1"/>
    <property type="molecule type" value="Genomic_DNA"/>
</dbReference>
<sequence>MRVLLVEDDDGDALLVEELLADTGERFELLRARSVGEAIDGPHPAVDCLLLDLGLPDAQGIDAVTRVLDAAPGVPVVVLTGLFDAEKGIESVSAGAQDYLVKGQVDGADISRAVRYAAERRASDEARRRMLLAERRQRENARMARGLLPNPLTSDPRITITTRYRPGGPDAQLGGDFYDVIETPDGTLRAVIGDVCGHGPDEAALGVALRIAWRSLVRAGLPAPAIISALDDLLELERGDRFLFTTICDVEVPADRRSATIRLCGHPPPLMIRPEVGWLRQCRPVPPLGIAPGGALDEPTTVELPPEWSMVLLTDGIFEGRSEDGRLGMERLEDIARTYHAEGYAYGDLLDQLIHAAQDAHGADLPDDVALVKIQVRGRG</sequence>
<dbReference type="InterPro" id="IPR011006">
    <property type="entry name" value="CheY-like_superfamily"/>
</dbReference>
<dbReference type="CDD" id="cd00156">
    <property type="entry name" value="REC"/>
    <property type="match status" value="1"/>
</dbReference>
<dbReference type="SMART" id="SM00448">
    <property type="entry name" value="REC"/>
    <property type="match status" value="1"/>
</dbReference>
<accession>A0A5Q2RNC3</accession>
<evidence type="ECO:0000256" key="2">
    <source>
        <dbReference type="PROSITE-ProRule" id="PRU00169"/>
    </source>
</evidence>
<evidence type="ECO:0000313" key="5">
    <source>
        <dbReference type="Proteomes" id="UP000334019"/>
    </source>
</evidence>
<dbReference type="Gene3D" id="3.40.50.2300">
    <property type="match status" value="1"/>
</dbReference>
<gene>
    <name evidence="4" type="ORF">GH723_00260</name>
</gene>
<dbReference type="KEGG" id="atq:GH723_00260"/>
<dbReference type="SMART" id="SM00331">
    <property type="entry name" value="PP2C_SIG"/>
    <property type="match status" value="1"/>
</dbReference>
<name>A0A5Q2RNC3_9ACTN</name>
<dbReference type="InterPro" id="IPR001789">
    <property type="entry name" value="Sig_transdc_resp-reg_receiver"/>
</dbReference>
<dbReference type="Proteomes" id="UP000334019">
    <property type="component" value="Chromosome"/>
</dbReference>
<proteinExistence type="predicted"/>
<dbReference type="InterPro" id="IPR036457">
    <property type="entry name" value="PPM-type-like_dom_sf"/>
</dbReference>
<organism evidence="4 5">
    <name type="scientific">Actinomarinicola tropica</name>
    <dbReference type="NCBI Taxonomy" id="2789776"/>
    <lineage>
        <taxon>Bacteria</taxon>
        <taxon>Bacillati</taxon>
        <taxon>Actinomycetota</taxon>
        <taxon>Acidimicrobiia</taxon>
        <taxon>Acidimicrobiales</taxon>
        <taxon>Iamiaceae</taxon>
        <taxon>Actinomarinicola</taxon>
    </lineage>
</organism>
<dbReference type="Pfam" id="PF00072">
    <property type="entry name" value="Response_reg"/>
    <property type="match status" value="1"/>
</dbReference>
<dbReference type="PROSITE" id="PS50110">
    <property type="entry name" value="RESPONSE_REGULATORY"/>
    <property type="match status" value="1"/>
</dbReference>
<dbReference type="AlphaFoldDB" id="A0A5Q2RNC3"/>
<evidence type="ECO:0000313" key="4">
    <source>
        <dbReference type="EMBL" id="QGG96904.1"/>
    </source>
</evidence>
<keyword evidence="5" id="KW-1185">Reference proteome</keyword>
<keyword evidence="2" id="KW-0597">Phosphoprotein</keyword>
<dbReference type="InterPro" id="IPR001932">
    <property type="entry name" value="PPM-type_phosphatase-like_dom"/>
</dbReference>
<dbReference type="SUPFAM" id="SSF52172">
    <property type="entry name" value="CheY-like"/>
    <property type="match status" value="1"/>
</dbReference>
<dbReference type="GO" id="GO:0016791">
    <property type="term" value="F:phosphatase activity"/>
    <property type="evidence" value="ECO:0007669"/>
    <property type="project" value="TreeGrafter"/>
</dbReference>
<evidence type="ECO:0000259" key="3">
    <source>
        <dbReference type="PROSITE" id="PS50110"/>
    </source>
</evidence>
<keyword evidence="1" id="KW-0378">Hydrolase</keyword>
<dbReference type="PANTHER" id="PTHR43156">
    <property type="entry name" value="STAGE II SPORULATION PROTEIN E-RELATED"/>
    <property type="match status" value="1"/>
</dbReference>
<dbReference type="Pfam" id="PF07228">
    <property type="entry name" value="SpoIIE"/>
    <property type="match status" value="1"/>
</dbReference>
<dbReference type="InterPro" id="IPR052016">
    <property type="entry name" value="Bact_Sigma-Reg"/>
</dbReference>
<feature type="modified residue" description="4-aspartylphosphate" evidence="2">
    <location>
        <position position="52"/>
    </location>
</feature>
<protein>
    <submittedName>
        <fullName evidence="4">SpoIIE family protein phosphatase</fullName>
    </submittedName>
</protein>
<feature type="domain" description="Response regulatory" evidence="3">
    <location>
        <begin position="2"/>
        <end position="117"/>
    </location>
</feature>
<reference evidence="4 5" key="1">
    <citation type="submission" date="2019-11" db="EMBL/GenBank/DDBJ databases">
        <authorList>
            <person name="He Y."/>
        </authorList>
    </citation>
    <scope>NUCLEOTIDE SEQUENCE [LARGE SCALE GENOMIC DNA]</scope>
    <source>
        <strain evidence="4 5">SCSIO 58843</strain>
    </source>
</reference>
<dbReference type="Gene3D" id="3.60.40.10">
    <property type="entry name" value="PPM-type phosphatase domain"/>
    <property type="match status" value="1"/>
</dbReference>
<dbReference type="PANTHER" id="PTHR43156:SF2">
    <property type="entry name" value="STAGE II SPORULATION PROTEIN E"/>
    <property type="match status" value="1"/>
</dbReference>
<dbReference type="GO" id="GO:0000160">
    <property type="term" value="P:phosphorelay signal transduction system"/>
    <property type="evidence" value="ECO:0007669"/>
    <property type="project" value="InterPro"/>
</dbReference>